<proteinExistence type="predicted"/>
<dbReference type="InterPro" id="IPR050167">
    <property type="entry name" value="Ser_Thr_protein_kinase"/>
</dbReference>
<dbReference type="PANTHER" id="PTHR23257">
    <property type="entry name" value="SERINE-THREONINE PROTEIN KINASE"/>
    <property type="match status" value="1"/>
</dbReference>
<dbReference type="Gene3D" id="1.10.510.10">
    <property type="entry name" value="Transferase(Phosphotransferase) domain 1"/>
    <property type="match status" value="2"/>
</dbReference>
<dbReference type="PROSITE" id="PS50011">
    <property type="entry name" value="PROTEIN_KINASE_DOM"/>
    <property type="match status" value="1"/>
</dbReference>
<sequence length="124" mass="14123">MVSVHSAGIIHRDIKLERILLDDENHDKLSYFCLCTFTRAGRKDYDEKVDVYAFGVVVFVILTNGERPDISSFDVGIGKKASIPSNSSEFSKNLIEKCWSFKASDRPTFSEINEMLRENKSKLI</sequence>
<protein>
    <recommendedName>
        <fullName evidence="1">Protein kinase domain-containing protein</fullName>
    </recommendedName>
</protein>
<dbReference type="SUPFAM" id="SSF56112">
    <property type="entry name" value="Protein kinase-like (PK-like)"/>
    <property type="match status" value="1"/>
</dbReference>
<feature type="domain" description="Protein kinase" evidence="1">
    <location>
        <begin position="1"/>
        <end position="116"/>
    </location>
</feature>
<name>A0ABR2KBD5_9EUKA</name>
<organism evidence="2 3">
    <name type="scientific">Tritrichomonas musculus</name>
    <dbReference type="NCBI Taxonomy" id="1915356"/>
    <lineage>
        <taxon>Eukaryota</taxon>
        <taxon>Metamonada</taxon>
        <taxon>Parabasalia</taxon>
        <taxon>Tritrichomonadida</taxon>
        <taxon>Tritrichomonadidae</taxon>
        <taxon>Tritrichomonas</taxon>
    </lineage>
</organism>
<evidence type="ECO:0000313" key="3">
    <source>
        <dbReference type="Proteomes" id="UP001470230"/>
    </source>
</evidence>
<dbReference type="Pfam" id="PF07714">
    <property type="entry name" value="PK_Tyr_Ser-Thr"/>
    <property type="match status" value="1"/>
</dbReference>
<comment type="caution">
    <text evidence="2">The sequence shown here is derived from an EMBL/GenBank/DDBJ whole genome shotgun (WGS) entry which is preliminary data.</text>
</comment>
<dbReference type="Proteomes" id="UP001470230">
    <property type="component" value="Unassembled WGS sequence"/>
</dbReference>
<gene>
    <name evidence="2" type="ORF">M9Y10_039489</name>
</gene>
<evidence type="ECO:0000313" key="2">
    <source>
        <dbReference type="EMBL" id="KAK8888419.1"/>
    </source>
</evidence>
<dbReference type="InterPro" id="IPR011009">
    <property type="entry name" value="Kinase-like_dom_sf"/>
</dbReference>
<evidence type="ECO:0000259" key="1">
    <source>
        <dbReference type="PROSITE" id="PS50011"/>
    </source>
</evidence>
<dbReference type="EMBL" id="JAPFFF010000006">
    <property type="protein sequence ID" value="KAK8888419.1"/>
    <property type="molecule type" value="Genomic_DNA"/>
</dbReference>
<dbReference type="InterPro" id="IPR000719">
    <property type="entry name" value="Prot_kinase_dom"/>
</dbReference>
<reference evidence="2 3" key="1">
    <citation type="submission" date="2024-04" db="EMBL/GenBank/DDBJ databases">
        <title>Tritrichomonas musculus Genome.</title>
        <authorList>
            <person name="Alves-Ferreira E."/>
            <person name="Grigg M."/>
            <person name="Lorenzi H."/>
            <person name="Galac M."/>
        </authorList>
    </citation>
    <scope>NUCLEOTIDE SEQUENCE [LARGE SCALE GENOMIC DNA]</scope>
    <source>
        <strain evidence="2 3">EAF2021</strain>
    </source>
</reference>
<keyword evidence="3" id="KW-1185">Reference proteome</keyword>
<accession>A0ABR2KBD5</accession>
<dbReference type="InterPro" id="IPR001245">
    <property type="entry name" value="Ser-Thr/Tyr_kinase_cat_dom"/>
</dbReference>